<evidence type="ECO:0000313" key="1">
    <source>
        <dbReference type="EMBL" id="KAJ8884363.1"/>
    </source>
</evidence>
<dbReference type="EMBL" id="JARBHB010000005">
    <property type="protein sequence ID" value="KAJ8884363.1"/>
    <property type="molecule type" value="Genomic_DNA"/>
</dbReference>
<comment type="caution">
    <text evidence="1">The sequence shown here is derived from an EMBL/GenBank/DDBJ whole genome shotgun (WGS) entry which is preliminary data.</text>
</comment>
<organism evidence="1 2">
    <name type="scientific">Dryococelus australis</name>
    <dbReference type="NCBI Taxonomy" id="614101"/>
    <lineage>
        <taxon>Eukaryota</taxon>
        <taxon>Metazoa</taxon>
        <taxon>Ecdysozoa</taxon>
        <taxon>Arthropoda</taxon>
        <taxon>Hexapoda</taxon>
        <taxon>Insecta</taxon>
        <taxon>Pterygota</taxon>
        <taxon>Neoptera</taxon>
        <taxon>Polyneoptera</taxon>
        <taxon>Phasmatodea</taxon>
        <taxon>Verophasmatodea</taxon>
        <taxon>Anareolatae</taxon>
        <taxon>Phasmatidae</taxon>
        <taxon>Eurycanthinae</taxon>
        <taxon>Dryococelus</taxon>
    </lineage>
</organism>
<evidence type="ECO:0000313" key="2">
    <source>
        <dbReference type="Proteomes" id="UP001159363"/>
    </source>
</evidence>
<name>A0ABQ9HK91_9NEOP</name>
<keyword evidence="2" id="KW-1185">Reference proteome</keyword>
<dbReference type="Proteomes" id="UP001159363">
    <property type="component" value="Chromosome 4"/>
</dbReference>
<accession>A0ABQ9HK91</accession>
<sequence length="510" mass="56529">MATQKKICLHVDNRMFYHLCLCGPGGIVVGLLASHHGEPRSIPGEVVPGFSHAGIAPDDAACWRVFSGVSRFHRPFIPAILHHTRLASPSSAVKTSRDAVGARSTGSAPALLQPASGAGEVFARDCSSSAQLEPTTRRATDIEQAASPANPSYYFLGINDIFLTISVVYVLLRNELSESYSKMQFSTGATLLRTSVGNLTPRKLTPNATSALQYVHVWRCDLFHLTYQEERESRRSRVKVWERIIFIERAFQIIEEKYWSGGVPFFSMITLECVCNQGAEGDTSPPGGGANAQTLLSQARPLYVLFEVIYRDTTYRRRTMKAIRNYSTAVTEIHCGYHITPLEQPALWQAPAAGKYFRANDLKAKDVYGKSMSVLFCGTCGKKRSFRSNDLKAKDVYGKRMSVLFCGTCGKKTIFLVKRPEGERCLRQAHRRHYLVSVSRGPRFVLRIESPPATKANELRFPAGSLPDFRQMESCRTMPLVGGVSSGISRFPLPCIPTLLHTHLFALIGS</sequence>
<gene>
    <name evidence="1" type="ORF">PR048_016220</name>
</gene>
<reference evidence="1 2" key="1">
    <citation type="submission" date="2023-02" db="EMBL/GenBank/DDBJ databases">
        <title>LHISI_Scaffold_Assembly.</title>
        <authorList>
            <person name="Stuart O.P."/>
            <person name="Cleave R."/>
            <person name="Magrath M.J.L."/>
            <person name="Mikheyev A.S."/>
        </authorList>
    </citation>
    <scope>NUCLEOTIDE SEQUENCE [LARGE SCALE GENOMIC DNA]</scope>
    <source>
        <strain evidence="1">Daus_M_001</strain>
        <tissue evidence="1">Leg muscle</tissue>
    </source>
</reference>
<proteinExistence type="predicted"/>
<protein>
    <submittedName>
        <fullName evidence="1">Uncharacterized protein</fullName>
    </submittedName>
</protein>